<sequence>MMEAKWFPTAGSSYRQSDRPIAFQTRMSKISKAAKAVKKMDVGGVIRAIVRSGQAAPGPPLGPVLGQKGIPIGQFCKEFNERTKDLKEGIPLPVKIHVKPDRTYDLKIGQPTVSYFLKQAAGIQKGAGKTGHETAGMVSVRAVYEIAQVKAQDEAFKIRNASLETVVKSIIGSARSLGIKIVDDLSAEEYKAFLEEKEERLRAEAAAAGEPTPVKKK</sequence>
<dbReference type="InParanoid" id="A0A6Q2Z9W7"/>
<feature type="domain" description="Large ribosomal subunit protein uL11 C-terminal" evidence="17">
    <location>
        <begin position="110"/>
        <end position="181"/>
    </location>
</feature>
<evidence type="ECO:0000313" key="20">
    <source>
        <dbReference type="Proteomes" id="UP000265140"/>
    </source>
</evidence>
<reference evidence="20" key="1">
    <citation type="journal article" date="2014" name="PLoS ONE">
        <title>The genome and linkage map of the northern pike (Esox lucius): conserved synteny revealed between the salmonid sister group and the Neoteleostei.</title>
        <authorList>
            <person name="Rondeau E.B."/>
            <person name="Minkley D.R."/>
            <person name="Leong J.S."/>
            <person name="Messmer A.M."/>
            <person name="Jantzen J.R."/>
            <person name="von Schalburg K.R."/>
            <person name="Lemon C."/>
            <person name="Bird N.H."/>
            <person name="Koop B.F."/>
        </authorList>
    </citation>
    <scope>NUCLEOTIDE SEQUENCE</scope>
</reference>
<proteinExistence type="inferred from homology"/>
<feature type="domain" description="Large ribosomal subunit protein uL11 N-terminal" evidence="18">
    <location>
        <begin position="46"/>
        <end position="104"/>
    </location>
</feature>
<dbReference type="Gene3D" id="1.10.10.250">
    <property type="entry name" value="Ribosomal protein L11, C-terminal domain"/>
    <property type="match status" value="1"/>
</dbReference>
<keyword evidence="7" id="KW-0496">Mitochondrion</keyword>
<dbReference type="GeneTree" id="ENSGT00390000003153"/>
<evidence type="ECO:0000256" key="11">
    <source>
        <dbReference type="ARBA" id="ARBA00038782"/>
    </source>
</evidence>
<accession>A0A6Q2Z9W7</accession>
<comment type="subunit">
    <text evidence="11">Component of the mitochondrial ribosome large subunit (39S) which comprises a 16S rRNA and about 50 distinct proteins.</text>
</comment>
<evidence type="ECO:0000256" key="6">
    <source>
        <dbReference type="ARBA" id="ARBA00022980"/>
    </source>
</evidence>
<evidence type="ECO:0000256" key="15">
    <source>
        <dbReference type="ARBA" id="ARBA00046571"/>
    </source>
</evidence>
<gene>
    <name evidence="19" type="primary">MRPL11</name>
</gene>
<dbReference type="InterPro" id="IPR036769">
    <property type="entry name" value="Ribosomal_uL11_C_sf"/>
</dbReference>
<dbReference type="InterPro" id="IPR020783">
    <property type="entry name" value="Ribosomal_uL11_C"/>
</dbReference>
<dbReference type="AlphaFoldDB" id="A0A6Q2Z9W7"/>
<dbReference type="HAMAP" id="MF_00736">
    <property type="entry name" value="Ribosomal_uL11"/>
    <property type="match status" value="1"/>
</dbReference>
<evidence type="ECO:0000256" key="5">
    <source>
        <dbReference type="ARBA" id="ARBA00022946"/>
    </source>
</evidence>
<dbReference type="GO" id="GO:0003735">
    <property type="term" value="F:structural constituent of ribosome"/>
    <property type="evidence" value="ECO:0007669"/>
    <property type="project" value="InterPro"/>
</dbReference>
<dbReference type="Bgee" id="ENSELUG00000002807">
    <property type="expression patterns" value="Expressed in muscle tissue and 14 other cell types or tissues"/>
</dbReference>
<evidence type="ECO:0000313" key="19">
    <source>
        <dbReference type="Ensembl" id="ENSELUP00000074658.1"/>
    </source>
</evidence>
<evidence type="ECO:0000259" key="17">
    <source>
        <dbReference type="Pfam" id="PF00298"/>
    </source>
</evidence>
<dbReference type="InterPro" id="IPR020785">
    <property type="entry name" value="Ribosomal_uL11_CS"/>
</dbReference>
<dbReference type="PANTHER" id="PTHR11661">
    <property type="entry name" value="60S RIBOSOMAL PROTEIN L12"/>
    <property type="match status" value="1"/>
</dbReference>
<dbReference type="OMA" id="IMSFCKD"/>
<dbReference type="FunFam" id="3.30.1550.10:FF:000003">
    <property type="entry name" value="39S ribosomal protein L11, mitochondrial"/>
    <property type="match status" value="1"/>
</dbReference>
<dbReference type="Ensembl" id="ENSELUT00000053731.2">
    <property type="protein sequence ID" value="ENSELUP00000074658.1"/>
    <property type="gene ID" value="ENSELUG00000002807.3"/>
</dbReference>
<keyword evidence="20" id="KW-1185">Reference proteome</keyword>
<keyword evidence="3" id="KW-0699">rRNA-binding</keyword>
<dbReference type="FunFam" id="1.10.10.250:FF:000004">
    <property type="entry name" value="39S ribosomal protein L11, mitochondrial"/>
    <property type="match status" value="1"/>
</dbReference>
<dbReference type="GO" id="GO:0005762">
    <property type="term" value="C:mitochondrial large ribosomal subunit"/>
    <property type="evidence" value="ECO:0007669"/>
    <property type="project" value="TreeGrafter"/>
</dbReference>
<keyword evidence="5" id="KW-0809">Transit peptide</keyword>
<evidence type="ECO:0000256" key="12">
    <source>
        <dbReference type="ARBA" id="ARBA00040104"/>
    </source>
</evidence>
<comment type="function">
    <text evidence="14">Component of the large ribosomal subunit. The ribosome is a large ribonucleoprotein complex responsible for the synthesis of proteins in the cell. Binds directly to 26S ribosomal RNA.</text>
</comment>
<organism evidence="19 20">
    <name type="scientific">Esox lucius</name>
    <name type="common">Northern pike</name>
    <dbReference type="NCBI Taxonomy" id="8010"/>
    <lineage>
        <taxon>Eukaryota</taxon>
        <taxon>Metazoa</taxon>
        <taxon>Chordata</taxon>
        <taxon>Craniata</taxon>
        <taxon>Vertebrata</taxon>
        <taxon>Euteleostomi</taxon>
        <taxon>Actinopterygii</taxon>
        <taxon>Neopterygii</taxon>
        <taxon>Teleostei</taxon>
        <taxon>Protacanthopterygii</taxon>
        <taxon>Esociformes</taxon>
        <taxon>Esocidae</taxon>
        <taxon>Esox</taxon>
    </lineage>
</organism>
<comment type="subcellular location">
    <subcellularLocation>
        <location evidence="1">Mitochondrion</location>
    </subcellularLocation>
</comment>
<dbReference type="PROSITE" id="PS00359">
    <property type="entry name" value="RIBOSOMAL_L11"/>
    <property type="match status" value="1"/>
</dbReference>
<evidence type="ECO:0000256" key="13">
    <source>
        <dbReference type="ARBA" id="ARBA00041455"/>
    </source>
</evidence>
<evidence type="ECO:0000256" key="1">
    <source>
        <dbReference type="ARBA" id="ARBA00004173"/>
    </source>
</evidence>
<dbReference type="GO" id="GO:0006412">
    <property type="term" value="P:translation"/>
    <property type="evidence" value="ECO:0007669"/>
    <property type="project" value="InterPro"/>
</dbReference>
<comment type="similarity">
    <text evidence="2 16">Belongs to the universal ribosomal protein uL11 family.</text>
</comment>
<dbReference type="GO" id="GO:0005743">
    <property type="term" value="C:mitochondrial inner membrane"/>
    <property type="evidence" value="ECO:0007669"/>
    <property type="project" value="UniProtKB-ARBA"/>
</dbReference>
<reference evidence="19" key="2">
    <citation type="submission" date="2020-02" db="EMBL/GenBank/DDBJ databases">
        <title>Esox lucius (northern pike) genome, fEsoLuc1, primary haplotype.</title>
        <authorList>
            <person name="Myers G."/>
            <person name="Karagic N."/>
            <person name="Meyer A."/>
            <person name="Pippel M."/>
            <person name="Reichard M."/>
            <person name="Winkler S."/>
            <person name="Tracey A."/>
            <person name="Sims Y."/>
            <person name="Howe K."/>
            <person name="Rhie A."/>
            <person name="Formenti G."/>
            <person name="Durbin R."/>
            <person name="Fedrigo O."/>
            <person name="Jarvis E.D."/>
        </authorList>
    </citation>
    <scope>NUCLEOTIDE SEQUENCE [LARGE SCALE GENOMIC DNA]</scope>
</reference>
<keyword evidence="4" id="KW-0694">RNA-binding</keyword>
<evidence type="ECO:0000256" key="3">
    <source>
        <dbReference type="ARBA" id="ARBA00022730"/>
    </source>
</evidence>
<dbReference type="GO" id="GO:0070180">
    <property type="term" value="F:large ribosomal subunit rRNA binding"/>
    <property type="evidence" value="ECO:0007669"/>
    <property type="project" value="TreeGrafter"/>
</dbReference>
<evidence type="ECO:0000259" key="18">
    <source>
        <dbReference type="Pfam" id="PF03946"/>
    </source>
</evidence>
<dbReference type="SMART" id="SM00649">
    <property type="entry name" value="RL11"/>
    <property type="match status" value="1"/>
</dbReference>
<evidence type="ECO:0000256" key="16">
    <source>
        <dbReference type="RuleBase" id="RU003978"/>
    </source>
</evidence>
<dbReference type="SUPFAM" id="SSF46906">
    <property type="entry name" value="Ribosomal protein L11, C-terminal domain"/>
    <property type="match status" value="1"/>
</dbReference>
<name>A0A6Q2Z9W7_ESOLU</name>
<evidence type="ECO:0000256" key="14">
    <source>
        <dbReference type="ARBA" id="ARBA00045484"/>
    </source>
</evidence>
<dbReference type="Gene3D" id="3.30.1550.10">
    <property type="entry name" value="Ribosomal protein L11/L12, N-terminal domain"/>
    <property type="match status" value="1"/>
</dbReference>
<dbReference type="Pfam" id="PF03946">
    <property type="entry name" value="Ribosomal_L11_N"/>
    <property type="match status" value="1"/>
</dbReference>
<dbReference type="InterPro" id="IPR000911">
    <property type="entry name" value="Ribosomal_uL11"/>
</dbReference>
<dbReference type="InterPro" id="IPR020784">
    <property type="entry name" value="Ribosomal_uL11_N"/>
</dbReference>
<evidence type="ECO:0000256" key="4">
    <source>
        <dbReference type="ARBA" id="ARBA00022884"/>
    </source>
</evidence>
<dbReference type="PANTHER" id="PTHR11661:SF1">
    <property type="entry name" value="LARGE RIBOSOMAL SUBUNIT PROTEIN UL11M"/>
    <property type="match status" value="1"/>
</dbReference>
<dbReference type="SUPFAM" id="SSF54747">
    <property type="entry name" value="Ribosomal L11/L12e N-terminal domain"/>
    <property type="match status" value="1"/>
</dbReference>
<evidence type="ECO:0000256" key="8">
    <source>
        <dbReference type="ARBA" id="ARBA00023274"/>
    </source>
</evidence>
<reference evidence="19" key="4">
    <citation type="submission" date="2025-09" db="UniProtKB">
        <authorList>
            <consortium name="Ensembl"/>
        </authorList>
    </citation>
    <scope>IDENTIFICATION</scope>
</reference>
<dbReference type="Pfam" id="PF00298">
    <property type="entry name" value="Ribosomal_L11"/>
    <property type="match status" value="1"/>
</dbReference>
<evidence type="ECO:0000256" key="7">
    <source>
        <dbReference type="ARBA" id="ARBA00023128"/>
    </source>
</evidence>
<dbReference type="Proteomes" id="UP000265140">
    <property type="component" value="Chromosome 4"/>
</dbReference>
<dbReference type="InterPro" id="IPR006519">
    <property type="entry name" value="Ribosomal_uL11_bac-typ"/>
</dbReference>
<evidence type="ECO:0000256" key="2">
    <source>
        <dbReference type="ARBA" id="ARBA00010537"/>
    </source>
</evidence>
<protein>
    <recommendedName>
        <fullName evidence="9">Large ribosomal subunit protein uL11</fullName>
    </recommendedName>
    <alternativeName>
        <fullName evidence="13">39S ribosomal protein L11, mitochondrial</fullName>
    </alternativeName>
    <alternativeName>
        <fullName evidence="10">60S ribosomal protein L12</fullName>
    </alternativeName>
    <alternativeName>
        <fullName evidence="12">Large ribosomal subunit protein uL11m</fullName>
    </alternativeName>
</protein>
<dbReference type="NCBIfam" id="TIGR01632">
    <property type="entry name" value="L11_bact"/>
    <property type="match status" value="1"/>
</dbReference>
<evidence type="ECO:0000256" key="9">
    <source>
        <dbReference type="ARBA" id="ARBA00035203"/>
    </source>
</evidence>
<reference evidence="19" key="3">
    <citation type="submission" date="2025-08" db="UniProtKB">
        <authorList>
            <consortium name="Ensembl"/>
        </authorList>
    </citation>
    <scope>IDENTIFICATION</scope>
</reference>
<keyword evidence="8 16" id="KW-0687">Ribonucleoprotein</keyword>
<keyword evidence="6 16" id="KW-0689">Ribosomal protein</keyword>
<dbReference type="InterPro" id="IPR036796">
    <property type="entry name" value="Ribosomal_uL11_N_sf"/>
</dbReference>
<dbReference type="CDD" id="cd00349">
    <property type="entry name" value="Ribosomal_L11"/>
    <property type="match status" value="1"/>
</dbReference>
<comment type="subunit">
    <text evidence="15">Component of the large ribosomal subunit. Mature ribosomes consist of a small (40S) and a large (60S) subunit. The 40S subunit contains about 33 different proteins and 1 molecule of RNA (18S). The 60S subunit contains about 49 different proteins and 3 molecules of RNA (28S, 5.8S and 5S).</text>
</comment>
<evidence type="ECO:0000256" key="10">
    <source>
        <dbReference type="ARBA" id="ARBA00035320"/>
    </source>
</evidence>